<proteinExistence type="predicted"/>
<dbReference type="AlphaFoldDB" id="A0A1V4AS38"/>
<name>A0A1V4AS38_9BACT</name>
<organism evidence="1 2">
    <name type="scientific">Candidatus Brocadia carolinensis</name>
    <dbReference type="NCBI Taxonomy" id="1004156"/>
    <lineage>
        <taxon>Bacteria</taxon>
        <taxon>Pseudomonadati</taxon>
        <taxon>Planctomycetota</taxon>
        <taxon>Candidatus Brocadiia</taxon>
        <taxon>Candidatus Brocadiales</taxon>
        <taxon>Candidatus Brocadiaceae</taxon>
        <taxon>Candidatus Brocadia</taxon>
    </lineage>
</organism>
<dbReference type="PIRSF" id="PIRSF024492">
    <property type="entry name" value="UCP024492"/>
    <property type="match status" value="1"/>
</dbReference>
<dbReference type="InterPro" id="IPR014519">
    <property type="entry name" value="UCP024492"/>
</dbReference>
<dbReference type="PANTHER" id="PTHR39337:SF1">
    <property type="entry name" value="BLR5642 PROTEIN"/>
    <property type="match status" value="1"/>
</dbReference>
<evidence type="ECO:0000313" key="2">
    <source>
        <dbReference type="Proteomes" id="UP000189681"/>
    </source>
</evidence>
<dbReference type="InterPro" id="IPR007438">
    <property type="entry name" value="DUF488"/>
</dbReference>
<sequence>MSEEALTVWTIGHSARTLGEYLELLAVNGIEAIADVRRYAASRKHPHFNRDALHNALAGIGVEYVPLPELGGRRRPRPDSQNTVWRNESFRGYADYMETEEFRTGIGRLMELAHRQRTAIMCAEAVWWRCHRSLIADYLKASGVCVKHIISVKKNEIHPYTSAARLKNGRLSYRQENEST</sequence>
<accession>A0A1V4AS38</accession>
<dbReference type="STRING" id="1004156.AYP45_12085"/>
<comment type="caution">
    <text evidence="1">The sequence shown here is derived from an EMBL/GenBank/DDBJ whole genome shotgun (WGS) entry which is preliminary data.</text>
</comment>
<dbReference type="Proteomes" id="UP000189681">
    <property type="component" value="Unassembled WGS sequence"/>
</dbReference>
<protein>
    <recommendedName>
        <fullName evidence="3">Fe-S cluster assembly protein HesB</fullName>
    </recommendedName>
</protein>
<dbReference type="PANTHER" id="PTHR39337">
    <property type="entry name" value="BLR5642 PROTEIN"/>
    <property type="match status" value="1"/>
</dbReference>
<dbReference type="Pfam" id="PF04343">
    <property type="entry name" value="DUF488"/>
    <property type="match status" value="1"/>
</dbReference>
<dbReference type="EMBL" id="AYTS01000108">
    <property type="protein sequence ID" value="OOP55901.1"/>
    <property type="molecule type" value="Genomic_DNA"/>
</dbReference>
<gene>
    <name evidence="1" type="ORF">AYP45_12085</name>
</gene>
<reference evidence="1 2" key="1">
    <citation type="journal article" date="2017" name="Water Res.">
        <title>Discovery and metagenomic analysis of an anammox bacterial enrichment related to Candidatus "Brocadia caroliniensis" in a full-scale glycerol-fed nitritation-denitritation separate centrate treatment process.</title>
        <authorList>
            <person name="Park H."/>
            <person name="Brotto A.C."/>
            <person name="van Loosdrecht M.C."/>
            <person name="Chandran K."/>
        </authorList>
    </citation>
    <scope>NUCLEOTIDE SEQUENCE [LARGE SCALE GENOMIC DNA]</scope>
    <source>
        <strain evidence="1">26THWARD</strain>
    </source>
</reference>
<evidence type="ECO:0008006" key="3">
    <source>
        <dbReference type="Google" id="ProtNLM"/>
    </source>
</evidence>
<evidence type="ECO:0000313" key="1">
    <source>
        <dbReference type="EMBL" id="OOP55901.1"/>
    </source>
</evidence>